<evidence type="ECO:0000256" key="2">
    <source>
        <dbReference type="ARBA" id="ARBA00004613"/>
    </source>
</evidence>
<comment type="similarity">
    <text evidence="3">Belongs to the peptidase M10B family.</text>
</comment>
<feature type="region of interest" description="Disordered" evidence="10">
    <location>
        <begin position="27"/>
        <end position="109"/>
    </location>
</feature>
<dbReference type="GO" id="GO:0005615">
    <property type="term" value="C:extracellular space"/>
    <property type="evidence" value="ECO:0007669"/>
    <property type="project" value="InterPro"/>
</dbReference>
<reference evidence="12 13" key="1">
    <citation type="submission" date="2017-01" db="EMBL/GenBank/DDBJ databases">
        <authorList>
            <person name="Mah S.A."/>
            <person name="Swanson W.J."/>
            <person name="Moy G.W."/>
            <person name="Vacquier V.D."/>
        </authorList>
    </citation>
    <scope>NUCLEOTIDE SEQUENCE [LARGE SCALE GENOMIC DNA]</scope>
    <source>
        <strain evidence="12 13">DSM 26375</strain>
    </source>
</reference>
<dbReference type="GO" id="GO:0031012">
    <property type="term" value="C:extracellular matrix"/>
    <property type="evidence" value="ECO:0007669"/>
    <property type="project" value="InterPro"/>
</dbReference>
<evidence type="ECO:0000256" key="6">
    <source>
        <dbReference type="ARBA" id="ARBA00022723"/>
    </source>
</evidence>
<evidence type="ECO:0000313" key="12">
    <source>
        <dbReference type="EMBL" id="SIT25666.1"/>
    </source>
</evidence>
<comment type="cofactor">
    <cofactor evidence="1">
        <name>Ca(2+)</name>
        <dbReference type="ChEBI" id="CHEBI:29108"/>
    </cofactor>
</comment>
<dbReference type="InterPro" id="IPR018511">
    <property type="entry name" value="Hemolysin-typ_Ca-bd_CS"/>
</dbReference>
<evidence type="ECO:0000259" key="11">
    <source>
        <dbReference type="SMART" id="SM00235"/>
    </source>
</evidence>
<feature type="compositionally biased region" description="Gly residues" evidence="10">
    <location>
        <begin position="914"/>
        <end position="936"/>
    </location>
</feature>
<dbReference type="Pfam" id="PF00353">
    <property type="entry name" value="HemolysinCabind"/>
    <property type="match status" value="12"/>
</dbReference>
<dbReference type="Gene3D" id="2.150.10.10">
    <property type="entry name" value="Serralysin-like metalloprotease, C-terminal"/>
    <property type="match status" value="6"/>
</dbReference>
<evidence type="ECO:0000313" key="13">
    <source>
        <dbReference type="Proteomes" id="UP000186141"/>
    </source>
</evidence>
<keyword evidence="7" id="KW-0677">Repeat</keyword>
<name>A0A1N7QS96_9RHOB</name>
<dbReference type="GO" id="GO:0006508">
    <property type="term" value="P:proteolysis"/>
    <property type="evidence" value="ECO:0007669"/>
    <property type="project" value="UniProtKB-KW"/>
</dbReference>
<dbReference type="PANTHER" id="PTHR38340:SF1">
    <property type="entry name" value="S-LAYER PROTEIN"/>
    <property type="match status" value="1"/>
</dbReference>
<comment type="subcellular location">
    <subcellularLocation>
        <location evidence="2">Secreted</location>
    </subcellularLocation>
</comment>
<dbReference type="SUPFAM" id="SSF51120">
    <property type="entry name" value="beta-Roll"/>
    <property type="match status" value="6"/>
</dbReference>
<accession>A0A1N7QS96</accession>
<dbReference type="GO" id="GO:0008270">
    <property type="term" value="F:zinc ion binding"/>
    <property type="evidence" value="ECO:0007669"/>
    <property type="project" value="InterPro"/>
</dbReference>
<dbReference type="Pfam" id="PF08548">
    <property type="entry name" value="Peptidase_M10_C"/>
    <property type="match status" value="1"/>
</dbReference>
<dbReference type="RefSeq" id="WP_144039037.1">
    <property type="nucleotide sequence ID" value="NZ_FTOT01000025.1"/>
</dbReference>
<protein>
    <submittedName>
        <fullName evidence="12">Hemolysin-type calcium-binding repeat-containing protein</fullName>
    </submittedName>
</protein>
<dbReference type="Pfam" id="PF00413">
    <property type="entry name" value="Peptidase_M10"/>
    <property type="match status" value="1"/>
</dbReference>
<dbReference type="PANTHER" id="PTHR38340">
    <property type="entry name" value="S-LAYER PROTEIN"/>
    <property type="match status" value="1"/>
</dbReference>
<gene>
    <name evidence="12" type="ORF">SAMN05421774_1251</name>
</gene>
<dbReference type="PRINTS" id="PR00313">
    <property type="entry name" value="CABNDNGRPT"/>
</dbReference>
<dbReference type="InterPro" id="IPR001818">
    <property type="entry name" value="Pept_M10_metallopeptidase"/>
</dbReference>
<feature type="domain" description="Peptidase metallopeptidase" evidence="11">
    <location>
        <begin position="253"/>
        <end position="420"/>
    </location>
</feature>
<evidence type="ECO:0000256" key="10">
    <source>
        <dbReference type="SAM" id="MobiDB-lite"/>
    </source>
</evidence>
<dbReference type="GO" id="GO:0005509">
    <property type="term" value="F:calcium ion binding"/>
    <property type="evidence" value="ECO:0007669"/>
    <property type="project" value="InterPro"/>
</dbReference>
<dbReference type="InterPro" id="IPR011049">
    <property type="entry name" value="Serralysin-like_metalloprot_C"/>
</dbReference>
<evidence type="ECO:0000256" key="1">
    <source>
        <dbReference type="ARBA" id="ARBA00001913"/>
    </source>
</evidence>
<keyword evidence="4" id="KW-0964">Secreted</keyword>
<evidence type="ECO:0000256" key="5">
    <source>
        <dbReference type="ARBA" id="ARBA00022670"/>
    </source>
</evidence>
<keyword evidence="13" id="KW-1185">Reference proteome</keyword>
<feature type="compositionally biased region" description="Basic and acidic residues" evidence="10">
    <location>
        <begin position="76"/>
        <end position="88"/>
    </location>
</feature>
<keyword evidence="5" id="KW-0645">Protease</keyword>
<dbReference type="CDD" id="cd04277">
    <property type="entry name" value="ZnMc_serralysin_like"/>
    <property type="match status" value="1"/>
</dbReference>
<proteinExistence type="inferred from homology"/>
<dbReference type="Gene3D" id="3.40.390.10">
    <property type="entry name" value="Collagenase (Catalytic Domain)"/>
    <property type="match status" value="1"/>
</dbReference>
<evidence type="ECO:0000256" key="8">
    <source>
        <dbReference type="ARBA" id="ARBA00022801"/>
    </source>
</evidence>
<dbReference type="InterPro" id="IPR013858">
    <property type="entry name" value="Peptidase_M10B_C"/>
</dbReference>
<feature type="non-terminal residue" evidence="12">
    <location>
        <position position="1192"/>
    </location>
</feature>
<feature type="region of interest" description="Disordered" evidence="10">
    <location>
        <begin position="1166"/>
        <end position="1192"/>
    </location>
</feature>
<evidence type="ECO:0000256" key="9">
    <source>
        <dbReference type="ARBA" id="ARBA00022833"/>
    </source>
</evidence>
<dbReference type="Proteomes" id="UP000186141">
    <property type="component" value="Unassembled WGS sequence"/>
</dbReference>
<dbReference type="STRING" id="1086013.SAMN05421774_1251"/>
<dbReference type="SMART" id="SM00235">
    <property type="entry name" value="ZnMc"/>
    <property type="match status" value="1"/>
</dbReference>
<dbReference type="OrthoDB" id="733404at2"/>
<dbReference type="PROSITE" id="PS00330">
    <property type="entry name" value="HEMOLYSIN_CALCIUM"/>
    <property type="match status" value="15"/>
</dbReference>
<keyword evidence="9" id="KW-0862">Zinc</keyword>
<dbReference type="InterPro" id="IPR024079">
    <property type="entry name" value="MetalloPept_cat_dom_sf"/>
</dbReference>
<dbReference type="InterPro" id="IPR034033">
    <property type="entry name" value="Serralysin-like"/>
</dbReference>
<keyword evidence="8" id="KW-0378">Hydrolase</keyword>
<evidence type="ECO:0000256" key="4">
    <source>
        <dbReference type="ARBA" id="ARBA00022525"/>
    </source>
</evidence>
<dbReference type="SUPFAM" id="SSF55486">
    <property type="entry name" value="Metalloproteases ('zincins'), catalytic domain"/>
    <property type="match status" value="1"/>
</dbReference>
<sequence>MGYFKNLDTSAFEDEDRLRRALESYKTAGVEIPDAEAEDAAALRPAPEGSGDGGAQQTRAAPPAKETAPDLAAEDGSPRKADSARAEAADEPVAETGGPVVSYEAPSDSGATRTEAAEGAAAAVAAAAAIVASVAAVEGHPQADGMAASPAGAAIDWASAKTTLVLADNSMGYQPQDGSACPCPMCSMIGDEAGEAGFGAGNGGDLSAPAAPVSLNVLGTYLNERGTGSGGNDFWDEFYGTSTNSPFFNLTNAGTNAKNGVLHYNVTSFPGTDANGVTAGRAEMIRHALNVYEDILGINFVETTSTDTSVVDIFFGDWSAGRAFANFNRAADGSISYSWINIDNNWDSGNTAIGTYAFQTALHEIGHVLGLGHQGLYNAGSGSPTYNDAYWQNDTWQQTMMSYWSQNNFNGQSYARLIGPMAVDWLVLDRIYGPQGYGISNGTTTGNTTWGFNGTWYMSSGEPLFGYANSAYASISTLLSGNAVSIVDGGGIDTLDLSGFSNNTLIDVTIASAASTTGTISNVAGLTGNLTLAVGTVIENVVGGSGNERIVGNTANNVLNGNAGNDSIFGGSGNDSLIGGLGNDSLEGGLGIDTLRGGDGNDILHPGASLAADEIYDGGVGEDTLNFANFGSSYTVNLGAGTFALGATSTTLVSIEHVWAGTGNDTIIGSSSNNDLYGGNGNDSLVGMGGLDRLYGGIGDDTLRAGSSLTTGEVYHGGGGTDTLDFTDFGLNYLVNLDTGVFSQGATTTSLVSIERVTAGSGNDTVIGSVFGDTLYGGSGNDSMDGGTGDDSLYGDAGNDTLIGGTGNDGLYGGLGDDSLDGGSGIDSLYGGDGNDTLTPGAGGISLGDHFDGGAGIDLLEFSTYSNNYRVDLAAGEFDTTLGGFLSTLTGIENVSAGNGNDSLTGDAGNNVLNGGGGNDTIHGGGGSDTLEGGAGNDTLYGGSGTDSLYGGDGNDMMILLSGDGTDHFYGGAGVDTVDVSNVSSIYSLIFNLGAGTMEWAGYAGTFDVIDVEHIVSAGGNDTIGGSAANNMLSGGDGDDLLNGWGGNDTLIGGAGNDTLNGGVGIDSMAGGTGDDTYIVDNAGDVVVEWIGGGTDTVLTALSSYSLGTLANVENLTGQSGAGQALGGNALDNVITGAAGSDTLNGWGGNDVLNGGAGDDLLNGGVGNDTLNGGPGNDTLNGGAGADLMNGG</sequence>
<dbReference type="AlphaFoldDB" id="A0A1N7QS96"/>
<feature type="region of interest" description="Disordered" evidence="10">
    <location>
        <begin position="899"/>
        <end position="938"/>
    </location>
</feature>
<keyword evidence="6" id="KW-0479">Metal-binding</keyword>
<feature type="compositionally biased region" description="Gly residues" evidence="10">
    <location>
        <begin position="1182"/>
        <end position="1192"/>
    </location>
</feature>
<organism evidence="12 13">
    <name type="scientific">Gemmobacter megaterium</name>
    <dbReference type="NCBI Taxonomy" id="1086013"/>
    <lineage>
        <taxon>Bacteria</taxon>
        <taxon>Pseudomonadati</taxon>
        <taxon>Pseudomonadota</taxon>
        <taxon>Alphaproteobacteria</taxon>
        <taxon>Rhodobacterales</taxon>
        <taxon>Paracoccaceae</taxon>
        <taxon>Gemmobacter</taxon>
    </lineage>
</organism>
<dbReference type="EMBL" id="FTOT01000025">
    <property type="protein sequence ID" value="SIT25666.1"/>
    <property type="molecule type" value="Genomic_DNA"/>
</dbReference>
<evidence type="ECO:0000256" key="7">
    <source>
        <dbReference type="ARBA" id="ARBA00022737"/>
    </source>
</evidence>
<dbReference type="InterPro" id="IPR050557">
    <property type="entry name" value="RTX_toxin/Mannuronan_C5-epim"/>
</dbReference>
<dbReference type="GO" id="GO:0004222">
    <property type="term" value="F:metalloendopeptidase activity"/>
    <property type="evidence" value="ECO:0007669"/>
    <property type="project" value="InterPro"/>
</dbReference>
<dbReference type="InterPro" id="IPR001343">
    <property type="entry name" value="Hemolysn_Ca-bd"/>
</dbReference>
<dbReference type="InterPro" id="IPR006026">
    <property type="entry name" value="Peptidase_Metallo"/>
</dbReference>
<evidence type="ECO:0000256" key="3">
    <source>
        <dbReference type="ARBA" id="ARBA00009490"/>
    </source>
</evidence>